<evidence type="ECO:0008006" key="9">
    <source>
        <dbReference type="Google" id="ProtNLM"/>
    </source>
</evidence>
<evidence type="ECO:0000256" key="5">
    <source>
        <dbReference type="ARBA" id="ARBA00022989"/>
    </source>
</evidence>
<feature type="transmembrane region" description="Helical" evidence="7">
    <location>
        <begin position="184"/>
        <end position="201"/>
    </location>
</feature>
<dbReference type="Gene3D" id="1.20.1250.20">
    <property type="entry name" value="MFS general substrate transporter like domains"/>
    <property type="match status" value="1"/>
</dbReference>
<comment type="subcellular location">
    <subcellularLocation>
        <location evidence="1">Cell membrane</location>
        <topology evidence="1">Multi-pass membrane protein</topology>
    </subcellularLocation>
</comment>
<reference evidence="8" key="1">
    <citation type="submission" date="2018-05" db="EMBL/GenBank/DDBJ databases">
        <authorList>
            <person name="Lanie J.A."/>
            <person name="Ng W.-L."/>
            <person name="Kazmierczak K.M."/>
            <person name="Andrzejewski T.M."/>
            <person name="Davidsen T.M."/>
            <person name="Wayne K.J."/>
            <person name="Tettelin H."/>
            <person name="Glass J.I."/>
            <person name="Rusch D."/>
            <person name="Podicherti R."/>
            <person name="Tsui H.-C.T."/>
            <person name="Winkler M.E."/>
        </authorList>
    </citation>
    <scope>NUCLEOTIDE SEQUENCE</scope>
</reference>
<gene>
    <name evidence="8" type="ORF">METZ01_LOCUS362018</name>
</gene>
<proteinExistence type="predicted"/>
<dbReference type="GO" id="GO:0005886">
    <property type="term" value="C:plasma membrane"/>
    <property type="evidence" value="ECO:0007669"/>
    <property type="project" value="UniProtKB-SubCell"/>
</dbReference>
<sequence length="299" mass="31978">MIINNIIQKFTVAQALQHRDFRLYWSGNFASVIGQQMAITVQAWLIFDLTGSALSLGLLGLARGAPAVFLGLFGGIMADKVNQRRLLTITISINGVLWAIFATLTFTENIVVWQVLAIVFGIGAVQSFQQATRQAFFPSLIDHQHMSSAVGLNSAIHPGARIFAPVMAGLLIDHIGIPLQGAGVALYMVSLGSFSYSFLVFRTRPRQIQRAHGSSGFENLKDGIKYIHRNRIFRLIIGTSLTNAFFAGSHIILVPVFAKALMGEASGSAIGYIFAAGGIGGLTGALIGGSMGAVQSKGR</sequence>
<evidence type="ECO:0000256" key="7">
    <source>
        <dbReference type="SAM" id="Phobius"/>
    </source>
</evidence>
<organism evidence="8">
    <name type="scientific">marine metagenome</name>
    <dbReference type="NCBI Taxonomy" id="408172"/>
    <lineage>
        <taxon>unclassified sequences</taxon>
        <taxon>metagenomes</taxon>
        <taxon>ecological metagenomes</taxon>
    </lineage>
</organism>
<feature type="transmembrane region" description="Helical" evidence="7">
    <location>
        <begin position="86"/>
        <end position="104"/>
    </location>
</feature>
<keyword evidence="4 7" id="KW-0812">Transmembrane</keyword>
<dbReference type="AlphaFoldDB" id="A0A382SGX9"/>
<dbReference type="InterPro" id="IPR010290">
    <property type="entry name" value="TM_effector"/>
</dbReference>
<evidence type="ECO:0000256" key="1">
    <source>
        <dbReference type="ARBA" id="ARBA00004651"/>
    </source>
</evidence>
<feature type="transmembrane region" description="Helical" evidence="7">
    <location>
        <begin position="149"/>
        <end position="172"/>
    </location>
</feature>
<accession>A0A382SGX9</accession>
<dbReference type="CDD" id="cd06173">
    <property type="entry name" value="MFS_MefA_like"/>
    <property type="match status" value="1"/>
</dbReference>
<keyword evidence="6 7" id="KW-0472">Membrane</keyword>
<protein>
    <recommendedName>
        <fullName evidence="9">Major facilitator superfamily (MFS) profile domain-containing protein</fullName>
    </recommendedName>
</protein>
<feature type="transmembrane region" description="Helical" evidence="7">
    <location>
        <begin position="53"/>
        <end position="74"/>
    </location>
</feature>
<evidence type="ECO:0000256" key="3">
    <source>
        <dbReference type="ARBA" id="ARBA00022475"/>
    </source>
</evidence>
<dbReference type="PANTHER" id="PTHR23513:SF6">
    <property type="entry name" value="MAJOR FACILITATOR SUPERFAMILY ASSOCIATED DOMAIN-CONTAINING PROTEIN"/>
    <property type="match status" value="1"/>
</dbReference>
<evidence type="ECO:0000256" key="2">
    <source>
        <dbReference type="ARBA" id="ARBA00022448"/>
    </source>
</evidence>
<dbReference type="InterPro" id="IPR036259">
    <property type="entry name" value="MFS_trans_sf"/>
</dbReference>
<feature type="transmembrane region" description="Helical" evidence="7">
    <location>
        <begin position="270"/>
        <end position="294"/>
    </location>
</feature>
<dbReference type="PANTHER" id="PTHR23513">
    <property type="entry name" value="INTEGRAL MEMBRANE EFFLUX PROTEIN-RELATED"/>
    <property type="match status" value="1"/>
</dbReference>
<name>A0A382SGX9_9ZZZZ</name>
<evidence type="ECO:0000256" key="6">
    <source>
        <dbReference type="ARBA" id="ARBA00023136"/>
    </source>
</evidence>
<feature type="transmembrane region" description="Helical" evidence="7">
    <location>
        <begin position="110"/>
        <end position="128"/>
    </location>
</feature>
<dbReference type="Pfam" id="PF05977">
    <property type="entry name" value="MFS_3"/>
    <property type="match status" value="1"/>
</dbReference>
<feature type="transmembrane region" description="Helical" evidence="7">
    <location>
        <begin position="21"/>
        <end position="47"/>
    </location>
</feature>
<keyword evidence="2" id="KW-0813">Transport</keyword>
<evidence type="ECO:0000313" key="8">
    <source>
        <dbReference type="EMBL" id="SVD09164.1"/>
    </source>
</evidence>
<keyword evidence="3" id="KW-1003">Cell membrane</keyword>
<feature type="transmembrane region" description="Helical" evidence="7">
    <location>
        <begin position="235"/>
        <end position="258"/>
    </location>
</feature>
<feature type="non-terminal residue" evidence="8">
    <location>
        <position position="299"/>
    </location>
</feature>
<evidence type="ECO:0000256" key="4">
    <source>
        <dbReference type="ARBA" id="ARBA00022692"/>
    </source>
</evidence>
<dbReference type="EMBL" id="UINC01129033">
    <property type="protein sequence ID" value="SVD09164.1"/>
    <property type="molecule type" value="Genomic_DNA"/>
</dbReference>
<dbReference type="SUPFAM" id="SSF103473">
    <property type="entry name" value="MFS general substrate transporter"/>
    <property type="match status" value="1"/>
</dbReference>
<keyword evidence="5 7" id="KW-1133">Transmembrane helix</keyword>